<reference evidence="1 2" key="1">
    <citation type="submission" date="2020-08" db="EMBL/GenBank/DDBJ databases">
        <title>Sequencing the genomes of 1000 actinobacteria strains.</title>
        <authorList>
            <person name="Klenk H.-P."/>
        </authorList>
    </citation>
    <scope>NUCLEOTIDE SEQUENCE [LARGE SCALE GENOMIC DNA]</scope>
    <source>
        <strain evidence="1 2">DSM 28967</strain>
    </source>
</reference>
<dbReference type="AlphaFoldDB" id="A0A7W9JDK5"/>
<dbReference type="RefSeq" id="WP_202893207.1">
    <property type="nucleotide sequence ID" value="NZ_JACHMY010000001.1"/>
</dbReference>
<dbReference type="Proteomes" id="UP000549971">
    <property type="component" value="Unassembled WGS sequence"/>
</dbReference>
<keyword evidence="2" id="KW-1185">Reference proteome</keyword>
<dbReference type="EMBL" id="JACHMY010000001">
    <property type="protein sequence ID" value="MBB5840201.1"/>
    <property type="molecule type" value="Genomic_DNA"/>
</dbReference>
<evidence type="ECO:0000313" key="2">
    <source>
        <dbReference type="Proteomes" id="UP000549971"/>
    </source>
</evidence>
<gene>
    <name evidence="1" type="ORF">HDA39_006935</name>
</gene>
<proteinExistence type="predicted"/>
<organism evidence="1 2">
    <name type="scientific">Kribbella italica</name>
    <dbReference type="NCBI Taxonomy" id="1540520"/>
    <lineage>
        <taxon>Bacteria</taxon>
        <taxon>Bacillati</taxon>
        <taxon>Actinomycetota</taxon>
        <taxon>Actinomycetes</taxon>
        <taxon>Propionibacteriales</taxon>
        <taxon>Kribbellaceae</taxon>
        <taxon>Kribbella</taxon>
    </lineage>
</organism>
<protein>
    <submittedName>
        <fullName evidence="1">Uncharacterized protein</fullName>
    </submittedName>
</protein>
<sequence length="141" mass="15455">MYDTNELDPNSHAALHGVTCRRCGLPWPCEGSSSFEGRHFPSLLPNGVTVTTTDDLDRLVTWAPGATCPVVLDTTGVAWILFSTDDGDYYAGTIECPDNGTPARYDIEDLPADRGPLYVLFNGDRAALTKPEEPRRQEIEP</sequence>
<comment type="caution">
    <text evidence="1">The sequence shown here is derived from an EMBL/GenBank/DDBJ whole genome shotgun (WGS) entry which is preliminary data.</text>
</comment>
<name>A0A7W9JDK5_9ACTN</name>
<accession>A0A7W9JDK5</accession>
<evidence type="ECO:0000313" key="1">
    <source>
        <dbReference type="EMBL" id="MBB5840201.1"/>
    </source>
</evidence>